<feature type="transmembrane region" description="Helical" evidence="2">
    <location>
        <begin position="297"/>
        <end position="319"/>
    </location>
</feature>
<dbReference type="Proteomes" id="UP000754359">
    <property type="component" value="Unassembled WGS sequence"/>
</dbReference>
<keyword evidence="2" id="KW-0472">Membrane</keyword>
<evidence type="ECO:0000313" key="6">
    <source>
        <dbReference type="Proteomes" id="UP000232684"/>
    </source>
</evidence>
<evidence type="ECO:0000313" key="4">
    <source>
        <dbReference type="EMBL" id="KAF4329014.1"/>
    </source>
</evidence>
<keyword evidence="2" id="KW-0812">Transmembrane</keyword>
<keyword evidence="2" id="KW-1133">Transmembrane helix</keyword>
<dbReference type="NCBIfam" id="TIGR01477">
    <property type="entry name" value="RIFIN"/>
    <property type="match status" value="1"/>
</dbReference>
<comment type="caution">
    <text evidence="5">The sequence shown here is derived from an EMBL/GenBank/DDBJ whole genome shotgun (WGS) entry which is preliminary data.</text>
</comment>
<dbReference type="VEuPathDB" id="PlasmoDB:PfNF54_140005500"/>
<dbReference type="EMBL" id="NYMT01000001">
    <property type="protein sequence ID" value="PKC49983.1"/>
    <property type="molecule type" value="Genomic_DNA"/>
</dbReference>
<reference evidence="5 6" key="1">
    <citation type="submission" date="2017-11" db="EMBL/GenBank/DDBJ databases">
        <title>Plasmodium falciparum NF54 genome assembly.</title>
        <authorList>
            <person name="Bryant J.M."/>
            <person name="Baumgarten S."/>
            <person name="Scheidig-Benatar C."/>
            <person name="Scherf A."/>
        </authorList>
    </citation>
    <scope>NUCLEOTIDE SEQUENCE [LARGE SCALE GENOMIC DNA]</scope>
    <source>
        <strain evidence="5">NF54</strain>
    </source>
</reference>
<evidence type="ECO:0000256" key="3">
    <source>
        <dbReference type="SAM" id="SignalP"/>
    </source>
</evidence>
<evidence type="ECO:0000256" key="2">
    <source>
        <dbReference type="SAM" id="Phobius"/>
    </source>
</evidence>
<proteinExistence type="predicted"/>
<keyword evidence="3" id="KW-0732">Signal</keyword>
<reference evidence="4 7" key="2">
    <citation type="submission" date="2018-05" db="EMBL/GenBank/DDBJ databases">
        <title>Genome assembly of Plasmodium falciparum NF54 DiCre.</title>
        <authorList>
            <person name="Baumgarten S."/>
            <person name="Treeck M."/>
            <person name="Scherf A."/>
        </authorList>
    </citation>
    <scope>NUCLEOTIDE SEQUENCE [LARGE SCALE GENOMIC DNA]</scope>
    <source>
        <strain evidence="4">NF54</strain>
    </source>
</reference>
<dbReference type="EMBL" id="QFXU01000012">
    <property type="protein sequence ID" value="KAF4329014.1"/>
    <property type="molecule type" value="Genomic_DNA"/>
</dbReference>
<dbReference type="AlphaFoldDB" id="A0A2I0C378"/>
<evidence type="ECO:0000313" key="5">
    <source>
        <dbReference type="EMBL" id="PKC49983.1"/>
    </source>
</evidence>
<feature type="coiled-coil region" evidence="1">
    <location>
        <begin position="70"/>
        <end position="97"/>
    </location>
</feature>
<accession>A0A2I0C378</accession>
<dbReference type="InterPro" id="IPR006373">
    <property type="entry name" value="VSA_Rifin"/>
</dbReference>
<feature type="chain" id="PRO_5036040210" evidence="3">
    <location>
        <begin position="26"/>
        <end position="339"/>
    </location>
</feature>
<dbReference type="Proteomes" id="UP000232684">
    <property type="component" value="Unassembled WGS sequence"/>
</dbReference>
<dbReference type="Pfam" id="PF02009">
    <property type="entry name" value="RIFIN"/>
    <property type="match status" value="1"/>
</dbReference>
<dbReference type="SMR" id="A0A2I0C378"/>
<protein>
    <submittedName>
        <fullName evidence="5">Rifin</fullName>
    </submittedName>
</protein>
<evidence type="ECO:0000256" key="1">
    <source>
        <dbReference type="SAM" id="Coils"/>
    </source>
</evidence>
<sequence length="339" mass="37662">MKVHYTKILLFSLPLNILVTSSSNAHSKNKTYITLRHTPPIKSRVLSECDLYIPKYDNDAEMKSVKGTFDRQASQRFEEYEERIKDKRQKRKEERDKDIQKIILKDKVEKSLAEKVEKGCLKCGCGLAGVATSVSIIGPIAVNEWTKAALLSAKSSAIAEGNIKGIEAGVNAGIKAVIDGLKSKFSLDIVAGKALEDLVTKTTYLNKNLLSEPFHIQYQSMCVGPTADIDKPLCAFNIKNDTTWALKAIDGNVEKIISEAIKTTDTVTSNVTASEIPSIEALEKAAIEITCSNFHTAIIVSVVAILVIVLVMVIIYLILRYRRKKKMNKKQQYTKLLNQ</sequence>
<organism evidence="5 6">
    <name type="scientific">Plasmodium falciparum (isolate NF54)</name>
    <dbReference type="NCBI Taxonomy" id="5843"/>
    <lineage>
        <taxon>Eukaryota</taxon>
        <taxon>Sar</taxon>
        <taxon>Alveolata</taxon>
        <taxon>Apicomplexa</taxon>
        <taxon>Aconoidasida</taxon>
        <taxon>Haemosporida</taxon>
        <taxon>Plasmodiidae</taxon>
        <taxon>Plasmodium</taxon>
        <taxon>Plasmodium (Laverania)</taxon>
    </lineage>
</organism>
<gene>
    <name evidence="5" type="ORF">CK202_0730</name>
    <name evidence="4" type="ORF">CYL21_2164</name>
</gene>
<evidence type="ECO:0000313" key="7">
    <source>
        <dbReference type="Proteomes" id="UP000754359"/>
    </source>
</evidence>
<name>A0A2I0C378_PLAFO</name>
<feature type="signal peptide" evidence="3">
    <location>
        <begin position="1"/>
        <end position="25"/>
    </location>
</feature>
<keyword evidence="1" id="KW-0175">Coiled coil</keyword>